<dbReference type="EMBL" id="FMTS01000005">
    <property type="protein sequence ID" value="SCW72913.1"/>
    <property type="molecule type" value="Genomic_DNA"/>
</dbReference>
<dbReference type="PANTHER" id="PTHR43190:SF3">
    <property type="entry name" value="N-ACETYL-D-GLUCOSAMINE KINASE"/>
    <property type="match status" value="1"/>
</dbReference>
<organism evidence="2 3">
    <name type="scientific">Asticcacaulis taihuensis</name>
    <dbReference type="NCBI Taxonomy" id="260084"/>
    <lineage>
        <taxon>Bacteria</taxon>
        <taxon>Pseudomonadati</taxon>
        <taxon>Pseudomonadota</taxon>
        <taxon>Alphaproteobacteria</taxon>
        <taxon>Caulobacterales</taxon>
        <taxon>Caulobacteraceae</taxon>
        <taxon>Asticcacaulis</taxon>
    </lineage>
</organism>
<keyword evidence="3" id="KW-1185">Reference proteome</keyword>
<accession>A0A1G4SUV4</accession>
<dbReference type="InterPro" id="IPR052519">
    <property type="entry name" value="Euk-type_GlcNAc_Kinase"/>
</dbReference>
<name>A0A1G4SUV4_9CAUL</name>
<dbReference type="PANTHER" id="PTHR43190">
    <property type="entry name" value="N-ACETYL-D-GLUCOSAMINE KINASE"/>
    <property type="match status" value="1"/>
</dbReference>
<dbReference type="SUPFAM" id="SSF53067">
    <property type="entry name" value="Actin-like ATPase domain"/>
    <property type="match status" value="2"/>
</dbReference>
<dbReference type="Gene3D" id="3.30.420.40">
    <property type="match status" value="2"/>
</dbReference>
<feature type="domain" description="ATPase BadF/BadG/BcrA/BcrD type" evidence="1">
    <location>
        <begin position="5"/>
        <end position="308"/>
    </location>
</feature>
<proteinExistence type="predicted"/>
<dbReference type="InterPro" id="IPR043129">
    <property type="entry name" value="ATPase_NBD"/>
</dbReference>
<sequence length="327" mass="34721">MGYLLGVDGGGTKTEFVLVDAKGHVRATYQGGSCYYIQIGFDGLHELLAEGVQAVLSQVSGKPEDIDFAFFGLPAYGEDSIAEPMLDVVPEAVLGHRRYACGNDMICGWAGSLAGADGINIVAGTGSIGYGEHGGLSARGGGWGEVFSDEGSAYWIAISGLNAFSRMADGRLVKGPLYDVFMQALDLKNDLDICGYVFGRETPSRDKIAAMSKLVSQSAEAGDRVALKIFGSAGYELAAIVDAIRGKLNYAPDESVVLSYSGGVFKCGALILEPFRKHLNSFSRMPDSPRYDLRKPLHAPSIGSALYAARRLGRPFSADVLATLPRL</sequence>
<gene>
    <name evidence="2" type="ORF">SAMN02927928_2999</name>
</gene>
<dbReference type="OrthoDB" id="63487at2"/>
<evidence type="ECO:0000259" key="1">
    <source>
        <dbReference type="Pfam" id="PF01869"/>
    </source>
</evidence>
<dbReference type="Proteomes" id="UP000199150">
    <property type="component" value="Unassembled WGS sequence"/>
</dbReference>
<dbReference type="CDD" id="cd24007">
    <property type="entry name" value="ASKHA_NBD_eukNAGK-like"/>
    <property type="match status" value="1"/>
</dbReference>
<evidence type="ECO:0000313" key="3">
    <source>
        <dbReference type="Proteomes" id="UP000199150"/>
    </source>
</evidence>
<reference evidence="3" key="1">
    <citation type="submission" date="2016-10" db="EMBL/GenBank/DDBJ databases">
        <authorList>
            <person name="Varghese N."/>
            <person name="Submissions S."/>
        </authorList>
    </citation>
    <scope>NUCLEOTIDE SEQUENCE [LARGE SCALE GENOMIC DNA]</scope>
    <source>
        <strain evidence="3">CGMCC 1.3431</strain>
    </source>
</reference>
<dbReference type="STRING" id="260084.SAMN02927928_2999"/>
<dbReference type="InterPro" id="IPR002731">
    <property type="entry name" value="ATPase_BadF"/>
</dbReference>
<dbReference type="Pfam" id="PF01869">
    <property type="entry name" value="BcrAD_BadFG"/>
    <property type="match status" value="1"/>
</dbReference>
<dbReference type="AlphaFoldDB" id="A0A1G4SUV4"/>
<evidence type="ECO:0000313" key="2">
    <source>
        <dbReference type="EMBL" id="SCW72913.1"/>
    </source>
</evidence>
<protein>
    <submittedName>
        <fullName evidence="2">BadF-type ATPase</fullName>
    </submittedName>
</protein>
<dbReference type="RefSeq" id="WP_090649645.1">
    <property type="nucleotide sequence ID" value="NZ_CBCRYE010000003.1"/>
</dbReference>